<protein>
    <submittedName>
        <fullName evidence="2">Prophage Lp1 protein 7</fullName>
    </submittedName>
</protein>
<proteinExistence type="predicted"/>
<organism evidence="2 3">
    <name type="scientific">Lentilactobacillus diolivorans DSM 14421</name>
    <dbReference type="NCBI Taxonomy" id="1423739"/>
    <lineage>
        <taxon>Bacteria</taxon>
        <taxon>Bacillati</taxon>
        <taxon>Bacillota</taxon>
        <taxon>Bacilli</taxon>
        <taxon>Lactobacillales</taxon>
        <taxon>Lactobacillaceae</taxon>
        <taxon>Lentilactobacillus</taxon>
    </lineage>
</organism>
<evidence type="ECO:0000313" key="2">
    <source>
        <dbReference type="EMBL" id="KRL67156.1"/>
    </source>
</evidence>
<dbReference type="InterPro" id="IPR010359">
    <property type="entry name" value="IrrE_HExxH"/>
</dbReference>
<accession>A0A0R1SI28</accession>
<feature type="domain" description="IrrE N-terminal-like" evidence="1">
    <location>
        <begin position="22"/>
        <end position="102"/>
    </location>
</feature>
<evidence type="ECO:0000313" key="3">
    <source>
        <dbReference type="Proteomes" id="UP000052013"/>
    </source>
</evidence>
<dbReference type="STRING" id="1423739.FC85_GL002754"/>
<reference evidence="2 3" key="1">
    <citation type="journal article" date="2015" name="Genome Announc.">
        <title>Expanding the biotechnology potential of lactobacilli through comparative genomics of 213 strains and associated genera.</title>
        <authorList>
            <person name="Sun Z."/>
            <person name="Harris H.M."/>
            <person name="McCann A."/>
            <person name="Guo C."/>
            <person name="Argimon S."/>
            <person name="Zhang W."/>
            <person name="Yang X."/>
            <person name="Jeffery I.B."/>
            <person name="Cooney J.C."/>
            <person name="Kagawa T.F."/>
            <person name="Liu W."/>
            <person name="Song Y."/>
            <person name="Salvetti E."/>
            <person name="Wrobel A."/>
            <person name="Rasinkangas P."/>
            <person name="Parkhill J."/>
            <person name="Rea M.C."/>
            <person name="O'Sullivan O."/>
            <person name="Ritari J."/>
            <person name="Douillard F.P."/>
            <person name="Paul Ross R."/>
            <person name="Yang R."/>
            <person name="Briner A.E."/>
            <person name="Felis G.E."/>
            <person name="de Vos W.M."/>
            <person name="Barrangou R."/>
            <person name="Klaenhammer T.R."/>
            <person name="Caufield P.W."/>
            <person name="Cui Y."/>
            <person name="Zhang H."/>
            <person name="O'Toole P.W."/>
        </authorList>
    </citation>
    <scope>NUCLEOTIDE SEQUENCE [LARGE SCALE GENOMIC DNA]</scope>
    <source>
        <strain evidence="2 3">DSM 14421</strain>
    </source>
</reference>
<dbReference type="PATRIC" id="fig|1423739.3.peg.2859"/>
<dbReference type="Gene3D" id="1.10.10.2910">
    <property type="match status" value="1"/>
</dbReference>
<dbReference type="AlphaFoldDB" id="A0A0R1SI28"/>
<evidence type="ECO:0000259" key="1">
    <source>
        <dbReference type="Pfam" id="PF06114"/>
    </source>
</evidence>
<gene>
    <name evidence="2" type="ORF">FC85_GL002754</name>
</gene>
<dbReference type="EMBL" id="AZEY01000034">
    <property type="protein sequence ID" value="KRL67156.1"/>
    <property type="molecule type" value="Genomic_DNA"/>
</dbReference>
<name>A0A0R1SI28_9LACO</name>
<dbReference type="Proteomes" id="UP000052013">
    <property type="component" value="Unassembled WGS sequence"/>
</dbReference>
<comment type="caution">
    <text evidence="2">The sequence shown here is derived from an EMBL/GenBank/DDBJ whole genome shotgun (WGS) entry which is preliminary data.</text>
</comment>
<dbReference type="Pfam" id="PF06114">
    <property type="entry name" value="Peptidase_M78"/>
    <property type="match status" value="1"/>
</dbReference>
<sequence length="135" mass="15394">MAKITVKTVVSRYGTADPFTIADKLNVEYFYMPLGKHPLGDTSYDHHDPIVILNESIRESPQRYYTLAHELGHVIMHADLTGYHSGIWTYGKYEQQANQFATGLMGLLFVEENGYEPDNYYNLVNCYGSPVDFFG</sequence>